<evidence type="ECO:0000313" key="2">
    <source>
        <dbReference type="EMBL" id="PZW43692.1"/>
    </source>
</evidence>
<proteinExistence type="predicted"/>
<dbReference type="AlphaFoldDB" id="A0A2W7IDJ9"/>
<evidence type="ECO:0000313" key="3">
    <source>
        <dbReference type="Proteomes" id="UP000249542"/>
    </source>
</evidence>
<organism evidence="2 3">
    <name type="scientific">Mesonia algae</name>
    <dbReference type="NCBI Taxonomy" id="213248"/>
    <lineage>
        <taxon>Bacteria</taxon>
        <taxon>Pseudomonadati</taxon>
        <taxon>Bacteroidota</taxon>
        <taxon>Flavobacteriia</taxon>
        <taxon>Flavobacteriales</taxon>
        <taxon>Flavobacteriaceae</taxon>
        <taxon>Mesonia</taxon>
    </lineage>
</organism>
<sequence>MKKILTLVAFSLAFLTFSPDMNAQEKRVNNDEIRTETRKQVEMLTRSLDLDVDDQKRMERSLYAYNLNTEIHVNNASKKDDAYFLNKEKFENSLRSTTKKFLDDGQYQKFLKEIKLSPSEKVKK</sequence>
<dbReference type="RefSeq" id="WP_111539389.1">
    <property type="nucleotide sequence ID" value="NZ_QKYV01000001.1"/>
</dbReference>
<comment type="caution">
    <text evidence="2">The sequence shown here is derived from an EMBL/GenBank/DDBJ whole genome shotgun (WGS) entry which is preliminary data.</text>
</comment>
<keyword evidence="3" id="KW-1185">Reference proteome</keyword>
<feature type="chain" id="PRO_5015893682" evidence="1">
    <location>
        <begin position="24"/>
        <end position="124"/>
    </location>
</feature>
<feature type="signal peptide" evidence="1">
    <location>
        <begin position="1"/>
        <end position="23"/>
    </location>
</feature>
<reference evidence="2 3" key="1">
    <citation type="submission" date="2018-06" db="EMBL/GenBank/DDBJ databases">
        <title>Genomic Encyclopedia of Archaeal and Bacterial Type Strains, Phase II (KMG-II): from individual species to whole genera.</title>
        <authorList>
            <person name="Goeker M."/>
        </authorList>
    </citation>
    <scope>NUCLEOTIDE SEQUENCE [LARGE SCALE GENOMIC DNA]</scope>
    <source>
        <strain evidence="2 3">DSM 15361</strain>
    </source>
</reference>
<name>A0A2W7IDJ9_9FLAO</name>
<gene>
    <name evidence="2" type="ORF">LX95_00013</name>
</gene>
<protein>
    <submittedName>
        <fullName evidence="2">Uncharacterized protein</fullName>
    </submittedName>
</protein>
<dbReference type="EMBL" id="QKYV01000001">
    <property type="protein sequence ID" value="PZW43692.1"/>
    <property type="molecule type" value="Genomic_DNA"/>
</dbReference>
<accession>A0A2W7IDJ9</accession>
<keyword evidence="1" id="KW-0732">Signal</keyword>
<evidence type="ECO:0000256" key="1">
    <source>
        <dbReference type="SAM" id="SignalP"/>
    </source>
</evidence>
<dbReference type="Proteomes" id="UP000249542">
    <property type="component" value="Unassembled WGS sequence"/>
</dbReference>